<keyword evidence="2" id="KW-1003">Cell membrane</keyword>
<evidence type="ECO:0000313" key="12">
    <source>
        <dbReference type="Proteomes" id="UP000229434"/>
    </source>
</evidence>
<dbReference type="Pfam" id="PF08085">
    <property type="entry name" value="Entericidin"/>
    <property type="match status" value="1"/>
</dbReference>
<dbReference type="Proteomes" id="UP000231293">
    <property type="component" value="Unassembled WGS sequence"/>
</dbReference>
<feature type="signal peptide" evidence="7">
    <location>
        <begin position="1"/>
        <end position="20"/>
    </location>
</feature>
<comment type="similarity">
    <text evidence="1">Belongs to the EcnA/EcnB lipoprotein family.</text>
</comment>
<dbReference type="GeneID" id="75158029"/>
<proteinExistence type="inferred from homology"/>
<dbReference type="GO" id="GO:0016020">
    <property type="term" value="C:membrane"/>
    <property type="evidence" value="ECO:0007669"/>
    <property type="project" value="InterPro"/>
</dbReference>
<dbReference type="RefSeq" id="WP_080701765.1">
    <property type="nucleotide sequence ID" value="NZ_MDVB01000085.1"/>
</dbReference>
<name>A0A066TLE0_9NEIS</name>
<dbReference type="OrthoDB" id="9181810at2"/>
<gene>
    <name evidence="8" type="ORF">BGI32_07615</name>
    <name evidence="9" type="ORF">BHC46_05425</name>
    <name evidence="10" type="ORF">BHC48_09525</name>
    <name evidence="11" type="ORF">BHC49_05600</name>
</gene>
<evidence type="ECO:0000313" key="8">
    <source>
        <dbReference type="EMBL" id="PIT14415.1"/>
    </source>
</evidence>
<evidence type="ECO:0000313" key="11">
    <source>
        <dbReference type="EMBL" id="PIT55917.1"/>
    </source>
</evidence>
<dbReference type="EMBL" id="MEIQ01000052">
    <property type="protein sequence ID" value="PIT48604.1"/>
    <property type="molecule type" value="Genomic_DNA"/>
</dbReference>
<evidence type="ECO:0000256" key="3">
    <source>
        <dbReference type="ARBA" id="ARBA00022729"/>
    </source>
</evidence>
<dbReference type="EMBL" id="MEIS01000095">
    <property type="protein sequence ID" value="PIT55917.1"/>
    <property type="molecule type" value="Genomic_DNA"/>
</dbReference>
<dbReference type="InterPro" id="IPR012556">
    <property type="entry name" value="Entericidin"/>
</dbReference>
<keyword evidence="3 7" id="KW-0732">Signal</keyword>
<dbReference type="PROSITE" id="PS51257">
    <property type="entry name" value="PROKAR_LIPOPROTEIN"/>
    <property type="match status" value="1"/>
</dbReference>
<evidence type="ECO:0000313" key="9">
    <source>
        <dbReference type="EMBL" id="PIT47731.1"/>
    </source>
</evidence>
<dbReference type="Proteomes" id="UP000231484">
    <property type="component" value="Unassembled WGS sequence"/>
</dbReference>
<evidence type="ECO:0000256" key="7">
    <source>
        <dbReference type="SAM" id="SignalP"/>
    </source>
</evidence>
<evidence type="ECO:0000313" key="15">
    <source>
        <dbReference type="Proteomes" id="UP000231484"/>
    </source>
</evidence>
<keyword evidence="5" id="KW-0564">Palmitate</keyword>
<dbReference type="GO" id="GO:0009636">
    <property type="term" value="P:response to toxic substance"/>
    <property type="evidence" value="ECO:0007669"/>
    <property type="project" value="InterPro"/>
</dbReference>
<keyword evidence="6" id="KW-0449">Lipoprotein</keyword>
<sequence>MKKMLLIAAMVMAVLSGCHTIHGMGQDVRAGGQHLSNAADK</sequence>
<dbReference type="Proteomes" id="UP000229970">
    <property type="component" value="Unassembled WGS sequence"/>
</dbReference>
<keyword evidence="4" id="KW-0472">Membrane</keyword>
<dbReference type="AlphaFoldDB" id="A0A066TLE0"/>
<reference evidence="12 13" key="1">
    <citation type="journal article" date="2017" name="MBio">
        <title>Type VI secretion-mediated competition in the bee gut microbiome.</title>
        <authorList>
            <person name="Steele M.I."/>
            <person name="Kwong W.K."/>
            <person name="Powell J.E."/>
            <person name="Whiteley M."/>
            <person name="Moran N.A."/>
        </authorList>
    </citation>
    <scope>NUCLEOTIDE SEQUENCE [LARGE SCALE GENOMIC DNA]</scope>
    <source>
        <strain evidence="8 14">App2-2</strain>
        <strain evidence="11 12">Nev3CBA3</strain>
        <strain evidence="10 15">Occ4-2</strain>
        <strain evidence="9 13">Ruf1-X</strain>
    </source>
</reference>
<dbReference type="EMBL" id="MEIP01000014">
    <property type="protein sequence ID" value="PIT47731.1"/>
    <property type="molecule type" value="Genomic_DNA"/>
</dbReference>
<protein>
    <submittedName>
        <fullName evidence="11">Entericidin</fullName>
    </submittedName>
</protein>
<evidence type="ECO:0000256" key="4">
    <source>
        <dbReference type="ARBA" id="ARBA00023136"/>
    </source>
</evidence>
<evidence type="ECO:0000313" key="13">
    <source>
        <dbReference type="Proteomes" id="UP000229970"/>
    </source>
</evidence>
<dbReference type="EMBL" id="MDVB01000085">
    <property type="protein sequence ID" value="PIT14415.1"/>
    <property type="molecule type" value="Genomic_DNA"/>
</dbReference>
<evidence type="ECO:0000256" key="5">
    <source>
        <dbReference type="ARBA" id="ARBA00023139"/>
    </source>
</evidence>
<feature type="chain" id="PRO_5015027375" evidence="7">
    <location>
        <begin position="21"/>
        <end position="41"/>
    </location>
</feature>
<organism evidence="11 12">
    <name type="scientific">Snodgrassella alvi</name>
    <dbReference type="NCBI Taxonomy" id="1196083"/>
    <lineage>
        <taxon>Bacteria</taxon>
        <taxon>Pseudomonadati</taxon>
        <taxon>Pseudomonadota</taxon>
        <taxon>Betaproteobacteria</taxon>
        <taxon>Neisseriales</taxon>
        <taxon>Neisseriaceae</taxon>
        <taxon>Snodgrassella</taxon>
    </lineage>
</organism>
<evidence type="ECO:0000256" key="6">
    <source>
        <dbReference type="ARBA" id="ARBA00023288"/>
    </source>
</evidence>
<dbReference type="Proteomes" id="UP000229434">
    <property type="component" value="Unassembled WGS sequence"/>
</dbReference>
<evidence type="ECO:0000256" key="2">
    <source>
        <dbReference type="ARBA" id="ARBA00022475"/>
    </source>
</evidence>
<accession>A0A066TLE0</accession>
<evidence type="ECO:0000313" key="10">
    <source>
        <dbReference type="EMBL" id="PIT48604.1"/>
    </source>
</evidence>
<comment type="caution">
    <text evidence="11">The sequence shown here is derived from an EMBL/GenBank/DDBJ whole genome shotgun (WGS) entry which is preliminary data.</text>
</comment>
<evidence type="ECO:0000313" key="14">
    <source>
        <dbReference type="Proteomes" id="UP000231293"/>
    </source>
</evidence>
<evidence type="ECO:0000256" key="1">
    <source>
        <dbReference type="ARBA" id="ARBA00010296"/>
    </source>
</evidence>